<evidence type="ECO:0000256" key="1">
    <source>
        <dbReference type="ARBA" id="ARBA00004141"/>
    </source>
</evidence>
<dbReference type="eggNOG" id="COG0385">
    <property type="taxonomic scope" value="Bacteria"/>
</dbReference>
<dbReference type="PANTHER" id="PTHR10361">
    <property type="entry name" value="SODIUM-BILE ACID COTRANSPORTER"/>
    <property type="match status" value="1"/>
</dbReference>
<organism evidence="6 7">
    <name type="scientific">Porphyromonas cangingivalis</name>
    <dbReference type="NCBI Taxonomy" id="36874"/>
    <lineage>
        <taxon>Bacteria</taxon>
        <taxon>Pseudomonadati</taxon>
        <taxon>Bacteroidota</taxon>
        <taxon>Bacteroidia</taxon>
        <taxon>Bacteroidales</taxon>
        <taxon>Porphyromonadaceae</taxon>
        <taxon>Porphyromonas</taxon>
    </lineage>
</organism>
<dbReference type="Pfam" id="PF01758">
    <property type="entry name" value="SBF"/>
    <property type="match status" value="1"/>
</dbReference>
<feature type="transmembrane region" description="Helical" evidence="5">
    <location>
        <begin position="266"/>
        <end position="284"/>
    </location>
</feature>
<dbReference type="EMBL" id="JQJD01000024">
    <property type="protein sequence ID" value="KGN81691.1"/>
    <property type="molecule type" value="Genomic_DNA"/>
</dbReference>
<dbReference type="RefSeq" id="WP_036851231.1">
    <property type="nucleotide sequence ID" value="NZ_JQJD01000024.1"/>
</dbReference>
<keyword evidence="2 5" id="KW-0812">Transmembrane</keyword>
<keyword evidence="7" id="KW-1185">Reference proteome</keyword>
<feature type="transmembrane region" description="Helical" evidence="5">
    <location>
        <begin position="102"/>
        <end position="125"/>
    </location>
</feature>
<evidence type="ECO:0000313" key="6">
    <source>
        <dbReference type="EMBL" id="KGN81691.1"/>
    </source>
</evidence>
<proteinExistence type="predicted"/>
<accession>A0A0A2ES46</accession>
<feature type="transmembrane region" description="Helical" evidence="5">
    <location>
        <begin position="235"/>
        <end position="254"/>
    </location>
</feature>
<feature type="transmembrane region" description="Helical" evidence="5">
    <location>
        <begin position="203"/>
        <end position="223"/>
    </location>
</feature>
<dbReference type="GO" id="GO:0016020">
    <property type="term" value="C:membrane"/>
    <property type="evidence" value="ECO:0007669"/>
    <property type="project" value="UniProtKB-SubCell"/>
</dbReference>
<evidence type="ECO:0000256" key="4">
    <source>
        <dbReference type="ARBA" id="ARBA00023136"/>
    </source>
</evidence>
<keyword evidence="3 5" id="KW-1133">Transmembrane helix</keyword>
<feature type="transmembrane region" description="Helical" evidence="5">
    <location>
        <begin position="38"/>
        <end position="63"/>
    </location>
</feature>
<dbReference type="AlphaFoldDB" id="A0A0A2ES46"/>
<comment type="subcellular location">
    <subcellularLocation>
        <location evidence="1">Membrane</location>
        <topology evidence="1">Multi-pass membrane protein</topology>
    </subcellularLocation>
</comment>
<feature type="transmembrane region" description="Helical" evidence="5">
    <location>
        <begin position="69"/>
        <end position="90"/>
    </location>
</feature>
<evidence type="ECO:0000313" key="7">
    <source>
        <dbReference type="Proteomes" id="UP000030125"/>
    </source>
</evidence>
<reference evidence="6 7" key="1">
    <citation type="submission" date="2014-08" db="EMBL/GenBank/DDBJ databases">
        <title>Porphyromonas cangingivalis strain:COT-109_OH1386 Genome sequencing.</title>
        <authorList>
            <person name="Wallis C."/>
            <person name="Deusch O."/>
            <person name="O'Flynn C."/>
            <person name="Davis I."/>
            <person name="Jospin G."/>
            <person name="Darling A.E."/>
            <person name="Coil D.A."/>
            <person name="Alexiev A."/>
            <person name="Horsfall A."/>
            <person name="Kirkwood N."/>
            <person name="Harris S."/>
            <person name="Eisen J.A."/>
        </authorList>
    </citation>
    <scope>NUCLEOTIDE SEQUENCE [LARGE SCALE GENOMIC DNA]</scope>
    <source>
        <strain evidence="7">COT-109 OH1386</strain>
    </source>
</reference>
<feature type="transmembrane region" description="Helical" evidence="5">
    <location>
        <begin position="6"/>
        <end position="26"/>
    </location>
</feature>
<dbReference type="InterPro" id="IPR038770">
    <property type="entry name" value="Na+/solute_symporter_sf"/>
</dbReference>
<feature type="transmembrane region" description="Helical" evidence="5">
    <location>
        <begin position="168"/>
        <end position="188"/>
    </location>
</feature>
<dbReference type="STRING" id="36874.HQ34_03540"/>
<dbReference type="PANTHER" id="PTHR10361:SF24">
    <property type="entry name" value="P3 PROTEIN"/>
    <property type="match status" value="1"/>
</dbReference>
<evidence type="ECO:0000256" key="3">
    <source>
        <dbReference type="ARBA" id="ARBA00022989"/>
    </source>
</evidence>
<name>A0A0A2ES46_PORCN</name>
<comment type="caution">
    <text evidence="6">The sequence shown here is derived from an EMBL/GenBank/DDBJ whole genome shotgun (WGS) entry which is preliminary data.</text>
</comment>
<evidence type="ECO:0008006" key="8">
    <source>
        <dbReference type="Google" id="ProtNLM"/>
    </source>
</evidence>
<protein>
    <recommendedName>
        <fullName evidence="8">Bile acid:Na+ symporter, BASS family</fullName>
    </recommendedName>
</protein>
<gene>
    <name evidence="6" type="ORF">HQ35_03925</name>
</gene>
<dbReference type="InterPro" id="IPR004710">
    <property type="entry name" value="Bilac:Na_transpt"/>
</dbReference>
<dbReference type="Gene3D" id="1.20.1530.20">
    <property type="match status" value="1"/>
</dbReference>
<keyword evidence="4 5" id="KW-0472">Membrane</keyword>
<feature type="transmembrane region" description="Helical" evidence="5">
    <location>
        <begin position="137"/>
        <end position="156"/>
    </location>
</feature>
<dbReference type="OrthoDB" id="9806785at2"/>
<sequence>MVNLIDVLLAGAVGLVMFVLGLSLTRQDYLDLVLHPKPILVGLFGQIILLPLVALGLVALFPIPSAFKVGFIILSVCPGGTTSGVITYLLRGNVAMSLSLTVLNSLISLLTIPLIISVALRIFHLPEVTVVMPMGEMMSHIFLVTILPVLLGMAVRRGWSDLSMKLQLPLKGVMLVILAFVFGIKFFASGNQGGAELEDSEMFLLFPMAVLFNVVGFVAAVFWSSVTRLSSELRLTAAIEIAVQNSSLAMLIAGTLLKSQDMLKPSLVYAMTSFWETLLLGYLYKRRVGKQK</sequence>
<evidence type="ECO:0000256" key="2">
    <source>
        <dbReference type="ARBA" id="ARBA00022692"/>
    </source>
</evidence>
<dbReference type="InterPro" id="IPR002657">
    <property type="entry name" value="BilAc:Na_symport/Acr3"/>
</dbReference>
<evidence type="ECO:0000256" key="5">
    <source>
        <dbReference type="SAM" id="Phobius"/>
    </source>
</evidence>
<dbReference type="Proteomes" id="UP000030125">
    <property type="component" value="Unassembled WGS sequence"/>
</dbReference>